<dbReference type="Gene3D" id="2.20.28.160">
    <property type="match status" value="1"/>
</dbReference>
<accession>A0ABX5PUG0</accession>
<evidence type="ECO:0000313" key="2">
    <source>
        <dbReference type="Proteomes" id="UP000248584"/>
    </source>
</evidence>
<dbReference type="EMBL" id="QKZR01000007">
    <property type="protein sequence ID" value="PZX37123.1"/>
    <property type="molecule type" value="Genomic_DNA"/>
</dbReference>
<keyword evidence="2" id="KW-1185">Reference proteome</keyword>
<reference evidence="1 2" key="1">
    <citation type="submission" date="2018-06" db="EMBL/GenBank/DDBJ databases">
        <title>Genomic Encyclopedia of Archaeal and Bacterial Type Strains, Phase II (KMG-II): from individual species to whole genera.</title>
        <authorList>
            <person name="Goeker M."/>
        </authorList>
    </citation>
    <scope>NUCLEOTIDE SEQUENCE [LARGE SCALE GENOMIC DNA]</scope>
    <source>
        <strain evidence="1 2">DSM 17205</strain>
    </source>
</reference>
<dbReference type="RefSeq" id="WP_015363554.1">
    <property type="nucleotide sequence ID" value="NZ_QKZR01000007.1"/>
</dbReference>
<proteinExistence type="predicted"/>
<gene>
    <name evidence="1" type="ORF">LX97_03145</name>
</gene>
<protein>
    <submittedName>
        <fullName evidence="1">Uncharacterized protein</fullName>
    </submittedName>
</protein>
<organism evidence="1 2">
    <name type="scientific">Nonlabens dokdonensis</name>
    <dbReference type="NCBI Taxonomy" id="328515"/>
    <lineage>
        <taxon>Bacteria</taxon>
        <taxon>Pseudomonadati</taxon>
        <taxon>Bacteroidota</taxon>
        <taxon>Flavobacteriia</taxon>
        <taxon>Flavobacteriales</taxon>
        <taxon>Flavobacteriaceae</taxon>
        <taxon>Nonlabens</taxon>
    </lineage>
</organism>
<evidence type="ECO:0000313" key="1">
    <source>
        <dbReference type="EMBL" id="PZX37123.1"/>
    </source>
</evidence>
<sequence length="101" mass="11389">MLTNVLCSQCKTPITIDIDQYLKGQVYSCSNCDYKLGVEEETDLEPEKIYLFKKFAKEKKGGSTMIPCPDCRTPISFHPKDLKTGKKIECPNCKVVVTYTG</sequence>
<name>A0ABX5PUG0_9FLAO</name>
<dbReference type="Proteomes" id="UP000248584">
    <property type="component" value="Unassembled WGS sequence"/>
</dbReference>
<comment type="caution">
    <text evidence="1">The sequence shown here is derived from an EMBL/GenBank/DDBJ whole genome shotgun (WGS) entry which is preliminary data.</text>
</comment>